<evidence type="ECO:0000313" key="1">
    <source>
        <dbReference type="EMBL" id="KGM96484.1"/>
    </source>
</evidence>
<name>A0A0A0I504_CLONO</name>
<protein>
    <recommendedName>
        <fullName evidence="3">DUF2922 domain-containing protein</fullName>
    </recommendedName>
</protein>
<dbReference type="AlphaFoldDB" id="A0A0A0I504"/>
<dbReference type="InterPro" id="IPR021321">
    <property type="entry name" value="DUF2922"/>
</dbReference>
<evidence type="ECO:0000313" key="2">
    <source>
        <dbReference type="Proteomes" id="UP000030012"/>
    </source>
</evidence>
<comment type="caution">
    <text evidence="1">The sequence shown here is derived from an EMBL/GenBank/DDBJ whole genome shotgun (WGS) entry which is preliminary data.</text>
</comment>
<dbReference type="OrthoDB" id="9795264at2"/>
<organism evidence="1 2">
    <name type="scientific">Clostridium novyi A str. 4552</name>
    <dbReference type="NCBI Taxonomy" id="1444289"/>
    <lineage>
        <taxon>Bacteria</taxon>
        <taxon>Bacillati</taxon>
        <taxon>Bacillota</taxon>
        <taxon>Clostridia</taxon>
        <taxon>Eubacteriales</taxon>
        <taxon>Clostridiaceae</taxon>
        <taxon>Clostridium</taxon>
    </lineage>
</organism>
<dbReference type="Pfam" id="PF11148">
    <property type="entry name" value="DUF2922"/>
    <property type="match status" value="1"/>
</dbReference>
<dbReference type="EMBL" id="JENJ01000021">
    <property type="protein sequence ID" value="KGM96484.1"/>
    <property type="molecule type" value="Genomic_DNA"/>
</dbReference>
<dbReference type="Proteomes" id="UP000030012">
    <property type="component" value="Unassembled WGS sequence"/>
</dbReference>
<dbReference type="RefSeq" id="WP_039254678.1">
    <property type="nucleotide sequence ID" value="NZ_JENJ01000021.1"/>
</dbReference>
<proteinExistence type="predicted"/>
<reference evidence="1 2" key="1">
    <citation type="submission" date="2014-01" db="EMBL/GenBank/DDBJ databases">
        <title>Plasmidome dynamics in the species complex Clostridium novyi sensu lato converts strains of independent lineages into distinctly different pathogens.</title>
        <authorList>
            <person name="Skarin H."/>
            <person name="Segerman B."/>
        </authorList>
    </citation>
    <scope>NUCLEOTIDE SEQUENCE [LARGE SCALE GENOMIC DNA]</scope>
    <source>
        <strain evidence="1 2">4552</strain>
    </source>
</reference>
<sequence>MSKLLVMNFLTNKGKKMNIKVKDVKPDVEEKTVEEVMNTIIDKNVFLSAAGKPVKIDSAQVVETIVTELNV</sequence>
<evidence type="ECO:0008006" key="3">
    <source>
        <dbReference type="Google" id="ProtNLM"/>
    </source>
</evidence>
<gene>
    <name evidence="1" type="ORF">Z968_06145</name>
</gene>
<accession>A0A0A0I504</accession>